<dbReference type="SMR" id="K4PC76"/>
<organism evidence="5">
    <name type="scientific">Streptoalloteichus sp. ATCC 53650</name>
    <dbReference type="NCBI Taxonomy" id="756733"/>
    <lineage>
        <taxon>Bacteria</taxon>
        <taxon>Bacillati</taxon>
        <taxon>Actinomycetota</taxon>
        <taxon>Actinomycetes</taxon>
        <taxon>Pseudonocardiales</taxon>
        <taxon>Pseudonocardiaceae</taxon>
        <taxon>Streptoalloteichus</taxon>
    </lineage>
</organism>
<dbReference type="InterPro" id="IPR036291">
    <property type="entry name" value="NAD(P)-bd_dom_sf"/>
</dbReference>
<name>K4PC76_9PSEU</name>
<comment type="similarity">
    <text evidence="1">Belongs to the Gfo/Idh/MocA family.</text>
</comment>
<protein>
    <submittedName>
        <fullName evidence="5">NDP-hexose oxidoreductase</fullName>
    </submittedName>
</protein>
<dbReference type="InterPro" id="IPR050984">
    <property type="entry name" value="Gfo/Idh/MocA_domain"/>
</dbReference>
<dbReference type="SUPFAM" id="SSF55347">
    <property type="entry name" value="Glyceraldehyde-3-phosphate dehydrogenase-like, C-terminal domain"/>
    <property type="match status" value="1"/>
</dbReference>
<dbReference type="InterPro" id="IPR000683">
    <property type="entry name" value="Gfo/Idh/MocA-like_OxRdtase_N"/>
</dbReference>
<dbReference type="InterPro" id="IPR055170">
    <property type="entry name" value="GFO_IDH_MocA-like_dom"/>
</dbReference>
<evidence type="ECO:0000256" key="2">
    <source>
        <dbReference type="ARBA" id="ARBA00023002"/>
    </source>
</evidence>
<dbReference type="AlphaFoldDB" id="K4PC76"/>
<dbReference type="Gene3D" id="3.30.360.10">
    <property type="entry name" value="Dihydrodipicolinate Reductase, domain 2"/>
    <property type="match status" value="1"/>
</dbReference>
<accession>K4PC76</accession>
<sequence length="332" mass="35950">MTRVRVGVLGCADIAARRTVPAMRRTPGLEVVAVASRDPARAERFGERFGLRPVPGYERLLADDGVDAVYVPLPAALHAEWVERALHAGKHVFAEKPLTDRHDRTATLVDLARERGLVLMENTMFLHHSQHTEVRRLLAEGVLGELRGLSAAFTIPPKPPGDMRYLPDVGGGALLDVGVYPVRTALHFLGPDCDVVGAVLRDSPRGATLSGHVLLAAPGGVAAELSFGMEHSYRSRYELTGSLGRLRLDRAYTPPADHRPVLELDRGDRVERVVLAPDDQFAGSTAAFARAVVAGQAPAEHLEGVLRQAALVDRISTAARRVVIEPDPGRTW</sequence>
<dbReference type="SUPFAM" id="SSF51735">
    <property type="entry name" value="NAD(P)-binding Rossmann-fold domains"/>
    <property type="match status" value="1"/>
</dbReference>
<proteinExistence type="inferred from homology"/>
<dbReference type="GO" id="GO:0016491">
    <property type="term" value="F:oxidoreductase activity"/>
    <property type="evidence" value="ECO:0007669"/>
    <property type="project" value="UniProtKB-KW"/>
</dbReference>
<keyword evidence="2" id="KW-0560">Oxidoreductase</keyword>
<dbReference type="Gene3D" id="3.40.50.720">
    <property type="entry name" value="NAD(P)-binding Rossmann-like Domain"/>
    <property type="match status" value="1"/>
</dbReference>
<feature type="domain" description="Gfo/Idh/MocA-like oxidoreductase N-terminal" evidence="3">
    <location>
        <begin position="4"/>
        <end position="122"/>
    </location>
</feature>
<dbReference type="EMBL" id="JX679499">
    <property type="protein sequence ID" value="AFV52211.1"/>
    <property type="molecule type" value="Genomic_DNA"/>
</dbReference>
<feature type="domain" description="GFO/IDH/MocA-like oxidoreductase" evidence="4">
    <location>
        <begin position="132"/>
        <end position="247"/>
    </location>
</feature>
<dbReference type="Pfam" id="PF01408">
    <property type="entry name" value="GFO_IDH_MocA"/>
    <property type="match status" value="1"/>
</dbReference>
<reference evidence="5" key="1">
    <citation type="journal article" date="2013" name="Proc. Natl. Acad. Sci. U.S.A.">
        <title>A new member of the 4-methylideneimidazole-5-one-containing aminomutase family from the enediyne kedarcidin biosynthetic pathway.</title>
        <authorList>
            <person name="Huang S.X."/>
            <person name="Lohman J.R."/>
            <person name="Huang T."/>
            <person name="Shen B."/>
        </authorList>
    </citation>
    <scope>NUCLEOTIDE SEQUENCE</scope>
    <source>
        <strain evidence="5">ATCC 53650</strain>
    </source>
</reference>
<dbReference type="PANTHER" id="PTHR22604:SF105">
    <property type="entry name" value="TRANS-1,2-DIHYDROBENZENE-1,2-DIOL DEHYDROGENASE"/>
    <property type="match status" value="1"/>
</dbReference>
<evidence type="ECO:0000256" key="1">
    <source>
        <dbReference type="ARBA" id="ARBA00010928"/>
    </source>
</evidence>
<dbReference type="PANTHER" id="PTHR22604">
    <property type="entry name" value="OXIDOREDUCTASES"/>
    <property type="match status" value="1"/>
</dbReference>
<dbReference type="GO" id="GO:0000166">
    <property type="term" value="F:nucleotide binding"/>
    <property type="evidence" value="ECO:0007669"/>
    <property type="project" value="InterPro"/>
</dbReference>
<dbReference type="Pfam" id="PF22725">
    <property type="entry name" value="GFO_IDH_MocA_C3"/>
    <property type="match status" value="1"/>
</dbReference>
<evidence type="ECO:0000259" key="4">
    <source>
        <dbReference type="Pfam" id="PF22725"/>
    </source>
</evidence>
<evidence type="ECO:0000259" key="3">
    <source>
        <dbReference type="Pfam" id="PF01408"/>
    </source>
</evidence>
<evidence type="ECO:0000313" key="5">
    <source>
        <dbReference type="EMBL" id="AFV52211.1"/>
    </source>
</evidence>